<sequence>MDDAGDKYGHIRAYLAVLQREHNSKSPTGDPDDAEVTNPALAAKIASLLAEEKEDEVKSLLVEKLSVPDSSVRYLF</sequence>
<dbReference type="EMBL" id="CAOJ01005566">
    <property type="protein sequence ID" value="CCO29871.1"/>
    <property type="molecule type" value="Genomic_DNA"/>
</dbReference>
<dbReference type="HOGENOM" id="CLU_2656165_0_0_1"/>
<dbReference type="Proteomes" id="UP000012065">
    <property type="component" value="Unassembled WGS sequence"/>
</dbReference>
<reference evidence="1 2" key="1">
    <citation type="journal article" date="2013" name="J. Biotechnol.">
        <title>Establishment and interpretation of the genome sequence of the phytopathogenic fungus Rhizoctonia solani AG1-IB isolate 7/3/14.</title>
        <authorList>
            <person name="Wibberg D.W."/>
            <person name="Jelonek L.J."/>
            <person name="Rupp O.R."/>
            <person name="Hennig M.H."/>
            <person name="Eikmeyer F.E."/>
            <person name="Goesmann A.G."/>
            <person name="Hartmann A.H."/>
            <person name="Borriss R.B."/>
            <person name="Grosch R.G."/>
            <person name="Puehler A.P."/>
            <person name="Schlueter A.S."/>
        </authorList>
    </citation>
    <scope>NUCLEOTIDE SEQUENCE [LARGE SCALE GENOMIC DNA]</scope>
    <source>
        <strain evidence="2">AG1-IB / isolate 7/3/14</strain>
    </source>
</reference>
<proteinExistence type="predicted"/>
<dbReference type="AlphaFoldDB" id="M5BRP6"/>
<evidence type="ECO:0000313" key="1">
    <source>
        <dbReference type="EMBL" id="CCO29871.1"/>
    </source>
</evidence>
<name>M5BRP6_THACB</name>
<accession>M5BRP6</accession>
<protein>
    <submittedName>
        <fullName evidence="1">Uncharacterized protein</fullName>
    </submittedName>
</protein>
<evidence type="ECO:0000313" key="2">
    <source>
        <dbReference type="Proteomes" id="UP000012065"/>
    </source>
</evidence>
<comment type="caution">
    <text evidence="1">The sequence shown here is derived from an EMBL/GenBank/DDBJ whole genome shotgun (WGS) entry which is preliminary data.</text>
</comment>
<organism evidence="1 2">
    <name type="scientific">Thanatephorus cucumeris (strain AG1-IB / isolate 7/3/14)</name>
    <name type="common">Lettuce bottom rot fungus</name>
    <name type="synonym">Rhizoctonia solani</name>
    <dbReference type="NCBI Taxonomy" id="1108050"/>
    <lineage>
        <taxon>Eukaryota</taxon>
        <taxon>Fungi</taxon>
        <taxon>Dikarya</taxon>
        <taxon>Basidiomycota</taxon>
        <taxon>Agaricomycotina</taxon>
        <taxon>Agaricomycetes</taxon>
        <taxon>Cantharellales</taxon>
        <taxon>Ceratobasidiaceae</taxon>
        <taxon>Rhizoctonia</taxon>
        <taxon>Rhizoctonia solani AG-1</taxon>
    </lineage>
</organism>
<gene>
    <name evidence="1" type="ORF">BN14_03892</name>
</gene>